<evidence type="ECO:0000256" key="8">
    <source>
        <dbReference type="ARBA" id="ARBA00022824"/>
    </source>
</evidence>
<evidence type="ECO:0000256" key="17">
    <source>
        <dbReference type="ARBA" id="ARBA00038923"/>
    </source>
</evidence>
<evidence type="ECO:0000256" key="19">
    <source>
        <dbReference type="SAM" id="Phobius"/>
    </source>
</evidence>
<feature type="transmembrane region" description="Helical" evidence="19">
    <location>
        <begin position="23"/>
        <end position="40"/>
    </location>
</feature>
<keyword evidence="13" id="KW-1208">Phospholipid metabolism</keyword>
<evidence type="ECO:0000256" key="6">
    <source>
        <dbReference type="ARBA" id="ARBA00022679"/>
    </source>
</evidence>
<protein>
    <recommendedName>
        <fullName evidence="18">Lysophospholipid acyltransferase 5</fullName>
        <ecNumber evidence="16">2.3.1.23</ecNumber>
        <ecNumber evidence="17">2.3.1.n6</ecNumber>
    </recommendedName>
</protein>
<feature type="transmembrane region" description="Helical" evidence="19">
    <location>
        <begin position="52"/>
        <end position="67"/>
    </location>
</feature>
<dbReference type="GO" id="GO:0016020">
    <property type="term" value="C:membrane"/>
    <property type="evidence" value="ECO:0007669"/>
    <property type="project" value="UniProtKB-SubCell"/>
</dbReference>
<reference evidence="21" key="1">
    <citation type="submission" date="2025-08" db="UniProtKB">
        <authorList>
            <consortium name="RefSeq"/>
        </authorList>
    </citation>
    <scope>IDENTIFICATION</scope>
    <source>
        <tissue evidence="21">Thorax and Abdomen</tissue>
    </source>
</reference>
<keyword evidence="5" id="KW-0444">Lipid biosynthesis</keyword>
<organism evidence="21">
    <name type="scientific">Neodiprion lecontei</name>
    <name type="common">Redheaded pine sawfly</name>
    <dbReference type="NCBI Taxonomy" id="441921"/>
    <lineage>
        <taxon>Eukaryota</taxon>
        <taxon>Metazoa</taxon>
        <taxon>Ecdysozoa</taxon>
        <taxon>Arthropoda</taxon>
        <taxon>Hexapoda</taxon>
        <taxon>Insecta</taxon>
        <taxon>Pterygota</taxon>
        <taxon>Neoptera</taxon>
        <taxon>Endopterygota</taxon>
        <taxon>Hymenoptera</taxon>
        <taxon>Tenthredinoidea</taxon>
        <taxon>Diprionidae</taxon>
        <taxon>Diprioninae</taxon>
        <taxon>Neodiprion</taxon>
    </lineage>
</organism>
<evidence type="ECO:0000256" key="2">
    <source>
        <dbReference type="ARBA" id="ARBA00004240"/>
    </source>
</evidence>
<dbReference type="GO" id="GO:0005783">
    <property type="term" value="C:endoplasmic reticulum"/>
    <property type="evidence" value="ECO:0007669"/>
    <property type="project" value="UniProtKB-SubCell"/>
</dbReference>
<feature type="transmembrane region" description="Helical" evidence="19">
    <location>
        <begin position="399"/>
        <end position="426"/>
    </location>
</feature>
<dbReference type="AlphaFoldDB" id="A0A6J0BHB1"/>
<dbReference type="FunCoup" id="A0A6J0BHB1">
    <property type="interactions" value="301"/>
</dbReference>
<keyword evidence="6" id="KW-0808">Transferase</keyword>
<keyword evidence="20" id="KW-1185">Reference proteome</keyword>
<evidence type="ECO:0000256" key="3">
    <source>
        <dbReference type="ARBA" id="ARBA00005074"/>
    </source>
</evidence>
<evidence type="ECO:0000256" key="13">
    <source>
        <dbReference type="ARBA" id="ARBA00023264"/>
    </source>
</evidence>
<evidence type="ECO:0000256" key="18">
    <source>
        <dbReference type="ARBA" id="ARBA00039721"/>
    </source>
</evidence>
<dbReference type="GO" id="GO:0006656">
    <property type="term" value="P:phosphatidylcholine biosynthetic process"/>
    <property type="evidence" value="ECO:0007669"/>
    <property type="project" value="TreeGrafter"/>
</dbReference>
<evidence type="ECO:0000256" key="15">
    <source>
        <dbReference type="ARBA" id="ARBA00025707"/>
    </source>
</evidence>
<dbReference type="InParanoid" id="A0A6J0BHB1"/>
<dbReference type="GO" id="GO:0071617">
    <property type="term" value="F:lysophospholipid acyltransferase activity"/>
    <property type="evidence" value="ECO:0007669"/>
    <property type="project" value="TreeGrafter"/>
</dbReference>
<evidence type="ECO:0000256" key="4">
    <source>
        <dbReference type="ARBA" id="ARBA00010323"/>
    </source>
</evidence>
<dbReference type="InterPro" id="IPR049941">
    <property type="entry name" value="LPLAT_7/PORCN-like"/>
</dbReference>
<keyword evidence="14 21" id="KW-0012">Acyltransferase</keyword>
<feature type="transmembrane region" description="Helical" evidence="19">
    <location>
        <begin position="432"/>
        <end position="457"/>
    </location>
</feature>
<evidence type="ECO:0000256" key="9">
    <source>
        <dbReference type="ARBA" id="ARBA00022989"/>
    </source>
</evidence>
<dbReference type="EC" id="2.3.1.n6" evidence="17"/>
<keyword evidence="10" id="KW-0443">Lipid metabolism</keyword>
<keyword evidence="7 19" id="KW-0812">Transmembrane</keyword>
<accession>A0A6J0BHB1</accession>
<keyword evidence="12" id="KW-0594">Phospholipid biosynthesis</keyword>
<dbReference type="EC" id="2.3.1.23" evidence="16"/>
<evidence type="ECO:0000313" key="21">
    <source>
        <dbReference type="RefSeq" id="XP_015514180.2"/>
    </source>
</evidence>
<feature type="transmembrane region" description="Helical" evidence="19">
    <location>
        <begin position="266"/>
        <end position="287"/>
    </location>
</feature>
<dbReference type="GO" id="GO:0047184">
    <property type="term" value="F:1-acylglycerophosphocholine O-acyltransferase activity"/>
    <property type="evidence" value="ECO:0007669"/>
    <property type="project" value="UniProtKB-EC"/>
</dbReference>
<keyword evidence="8" id="KW-0256">Endoplasmic reticulum</keyword>
<comment type="subcellular location">
    <subcellularLocation>
        <location evidence="2">Endoplasmic reticulum</location>
    </subcellularLocation>
    <subcellularLocation>
        <location evidence="1">Membrane</location>
        <topology evidence="1">Multi-pass membrane protein</topology>
    </subcellularLocation>
</comment>
<evidence type="ECO:0000256" key="11">
    <source>
        <dbReference type="ARBA" id="ARBA00023136"/>
    </source>
</evidence>
<sequence length="471" mass="54245">MATEVISQSWLAGLATSLNVPEAAVRLLASILLGFPLALFHRYKLYGKEQTLQHIFFIISGLSIGYWNYGTDILHSAFSLCVTYLILKIVGGTNLSVIMSFIFNLTYLLVGYYTTSTEEYDIKWTMPQCVLTLRLIGLAFDLYDGRKKEEMLSASQKETALKSVPSFLEIAAYIYFPGSFLVGPQFSMNRYLKYVNGELRDPDSSNELPPCIVPGFLRALAGFGYIVVFQLGSMYVSDDYIVDSSFSNESFWKRWFLLGLWGRVNLYKYISCWLITEGVCIVFGITYNGKDENEVQRWDGCANVKLLVFENATQFNHYILSFNTNTNHWCAEYIYKRLKFLGSKFYSQAATLIFLAVWHGFHSGYYICFFIEFIIMYFEKDIGPVLNSNKKLQAHLSNPIIAVLVWFVMKIYTFVFMGYALIPFVLLKHSKYLQVFATFHFLGHILFMGYPLIAPFLKSLIRENRQRSHNE</sequence>
<evidence type="ECO:0000256" key="10">
    <source>
        <dbReference type="ARBA" id="ARBA00023098"/>
    </source>
</evidence>
<feature type="transmembrane region" description="Helical" evidence="19">
    <location>
        <begin position="345"/>
        <end position="378"/>
    </location>
</feature>
<evidence type="ECO:0000256" key="14">
    <source>
        <dbReference type="ARBA" id="ARBA00023315"/>
    </source>
</evidence>
<evidence type="ECO:0000256" key="16">
    <source>
        <dbReference type="ARBA" id="ARBA00026120"/>
    </source>
</evidence>
<evidence type="ECO:0000256" key="7">
    <source>
        <dbReference type="ARBA" id="ARBA00022692"/>
    </source>
</evidence>
<dbReference type="GeneID" id="107220203"/>
<keyword evidence="11 19" id="KW-0472">Membrane</keyword>
<keyword evidence="9 19" id="KW-1133">Transmembrane helix</keyword>
<comment type="pathway">
    <text evidence="3">Lipid metabolism; phospholipid metabolism.</text>
</comment>
<evidence type="ECO:0000313" key="20">
    <source>
        <dbReference type="Proteomes" id="UP000829291"/>
    </source>
</evidence>
<evidence type="ECO:0000256" key="12">
    <source>
        <dbReference type="ARBA" id="ARBA00023209"/>
    </source>
</evidence>
<comment type="similarity">
    <text evidence="4">Belongs to the membrane-bound acyltransferase family.</text>
</comment>
<dbReference type="Proteomes" id="UP000829291">
    <property type="component" value="Chromosome 6"/>
</dbReference>
<proteinExistence type="inferred from homology"/>
<comment type="pathway">
    <text evidence="15">Phospholipid metabolism.</text>
</comment>
<dbReference type="PANTHER" id="PTHR13906:SF14">
    <property type="entry name" value="LYSOPHOSPHOLIPID ACYLTRANSFERASE 5"/>
    <property type="match status" value="1"/>
</dbReference>
<dbReference type="OrthoDB" id="5974730at2759"/>
<dbReference type="GO" id="GO:0030258">
    <property type="term" value="P:lipid modification"/>
    <property type="evidence" value="ECO:0007669"/>
    <property type="project" value="TreeGrafter"/>
</dbReference>
<dbReference type="PANTHER" id="PTHR13906">
    <property type="entry name" value="PORCUPINE"/>
    <property type="match status" value="1"/>
</dbReference>
<dbReference type="RefSeq" id="XP_015514180.2">
    <property type="nucleotide sequence ID" value="XM_015658694.2"/>
</dbReference>
<dbReference type="Pfam" id="PF03062">
    <property type="entry name" value="MBOAT"/>
    <property type="match status" value="1"/>
</dbReference>
<evidence type="ECO:0000256" key="1">
    <source>
        <dbReference type="ARBA" id="ARBA00004141"/>
    </source>
</evidence>
<evidence type="ECO:0000256" key="5">
    <source>
        <dbReference type="ARBA" id="ARBA00022516"/>
    </source>
</evidence>
<feature type="transmembrane region" description="Helical" evidence="19">
    <location>
        <begin position="97"/>
        <end position="113"/>
    </location>
</feature>
<dbReference type="KEGG" id="nlo:107220203"/>
<name>A0A6J0BHB1_NEOLC</name>
<gene>
    <name evidence="21" type="primary">LOC107220203</name>
</gene>
<dbReference type="InterPro" id="IPR004299">
    <property type="entry name" value="MBOAT_fam"/>
</dbReference>